<dbReference type="RefSeq" id="WP_072596403.1">
    <property type="nucleotide sequence ID" value="NZ_CP018221.1"/>
</dbReference>
<protein>
    <recommendedName>
        <fullName evidence="1">Glycoside hydrolase family 19 catalytic domain-containing protein</fullName>
    </recommendedName>
</protein>
<dbReference type="GO" id="GO:0016998">
    <property type="term" value="P:cell wall macromolecule catabolic process"/>
    <property type="evidence" value="ECO:0007669"/>
    <property type="project" value="InterPro"/>
</dbReference>
<organism evidence="2 3">
    <name type="scientific">Tardibacter chloracetimidivorans</name>
    <dbReference type="NCBI Taxonomy" id="1921510"/>
    <lineage>
        <taxon>Bacteria</taxon>
        <taxon>Pseudomonadati</taxon>
        <taxon>Pseudomonadota</taxon>
        <taxon>Alphaproteobacteria</taxon>
        <taxon>Sphingomonadales</taxon>
        <taxon>Sphingomonadaceae</taxon>
        <taxon>Tardibacter</taxon>
    </lineage>
</organism>
<sequence>MNAVEIAEIQRRIGAAPDGIWGPLTWAALFAFAGCRDAGRAEALGLGGHRHLKAYGIFTPLRIAHFMAQAAHETGDFCWLEEIWGPTNAQQRYEGRLDLGNTQAGDGYRFRGRGIFQLTGRANYRDMSVAVRRDLLAEPELAADPEISVQIAASFWKSRRLSPLADQDRVEAITKKINGGLNGFPRRVAKLERLKEVLL</sequence>
<dbReference type="KEGG" id="sphj:BSL82_05615"/>
<proteinExistence type="predicted"/>
<name>A0A1L3ZTC9_9SPHN</name>
<dbReference type="EMBL" id="CP018221">
    <property type="protein sequence ID" value="API58850.1"/>
    <property type="molecule type" value="Genomic_DNA"/>
</dbReference>
<dbReference type="PANTHER" id="PTHR34408">
    <property type="entry name" value="FAMILY PROTEIN, PUTATIVE-RELATED"/>
    <property type="match status" value="1"/>
</dbReference>
<reference evidence="3" key="1">
    <citation type="submission" date="2016-11" db="EMBL/GenBank/DDBJ databases">
        <title>Complete Genome Sequence of alachlor-degrading Sphingomonas sp. strain JJ-A5.</title>
        <authorList>
            <person name="Lee H."/>
            <person name="Ka J.-O."/>
        </authorList>
    </citation>
    <scope>NUCLEOTIDE SEQUENCE [LARGE SCALE GENOMIC DNA]</scope>
    <source>
        <strain evidence="3">JJ-A5</strain>
    </source>
</reference>
<dbReference type="GO" id="GO:0006032">
    <property type="term" value="P:chitin catabolic process"/>
    <property type="evidence" value="ECO:0007669"/>
    <property type="project" value="InterPro"/>
</dbReference>
<dbReference type="InterPro" id="IPR023346">
    <property type="entry name" value="Lysozyme-like_dom_sf"/>
</dbReference>
<evidence type="ECO:0000313" key="2">
    <source>
        <dbReference type="EMBL" id="API58850.1"/>
    </source>
</evidence>
<gene>
    <name evidence="2" type="ORF">BSL82_05615</name>
</gene>
<dbReference type="OrthoDB" id="3078754at2"/>
<dbReference type="Gene3D" id="1.10.530.10">
    <property type="match status" value="1"/>
</dbReference>
<dbReference type="GO" id="GO:0004568">
    <property type="term" value="F:chitinase activity"/>
    <property type="evidence" value="ECO:0007669"/>
    <property type="project" value="InterPro"/>
</dbReference>
<dbReference type="PANTHER" id="PTHR34408:SF1">
    <property type="entry name" value="GLYCOSYL HYDROLASE FAMILY 19 DOMAIN-CONTAINING PROTEIN HI_1415"/>
    <property type="match status" value="1"/>
</dbReference>
<dbReference type="InterPro" id="IPR000726">
    <property type="entry name" value="Glyco_hydro_19_cat"/>
</dbReference>
<evidence type="ECO:0000313" key="3">
    <source>
        <dbReference type="Proteomes" id="UP000182063"/>
    </source>
</evidence>
<feature type="domain" description="Glycoside hydrolase family 19 catalytic" evidence="1">
    <location>
        <begin position="63"/>
        <end position="159"/>
    </location>
</feature>
<keyword evidence="3" id="KW-1185">Reference proteome</keyword>
<dbReference type="SUPFAM" id="SSF53955">
    <property type="entry name" value="Lysozyme-like"/>
    <property type="match status" value="1"/>
</dbReference>
<dbReference type="AlphaFoldDB" id="A0A1L3ZTC9"/>
<dbReference type="InterPro" id="IPR052354">
    <property type="entry name" value="Cell_Wall_Dynamics_Protein"/>
</dbReference>
<dbReference type="Pfam" id="PF00182">
    <property type="entry name" value="Glyco_hydro_19"/>
    <property type="match status" value="1"/>
</dbReference>
<dbReference type="Proteomes" id="UP000182063">
    <property type="component" value="Chromosome"/>
</dbReference>
<evidence type="ECO:0000259" key="1">
    <source>
        <dbReference type="Pfam" id="PF00182"/>
    </source>
</evidence>
<accession>A0A1L3ZTC9</accession>
<dbReference type="STRING" id="1921510.BSL82_05615"/>